<comment type="caution">
    <text evidence="3">The sequence shown here is derived from an EMBL/GenBank/DDBJ whole genome shotgun (WGS) entry which is preliminary data.</text>
</comment>
<dbReference type="AlphaFoldDB" id="A0AAV9XFW0"/>
<feature type="compositionally biased region" description="Acidic residues" evidence="1">
    <location>
        <begin position="188"/>
        <end position="198"/>
    </location>
</feature>
<proteinExistence type="predicted"/>
<gene>
    <name evidence="3" type="ORF">TWF694_009282</name>
</gene>
<feature type="chain" id="PRO_5043497153" evidence="2">
    <location>
        <begin position="24"/>
        <end position="217"/>
    </location>
</feature>
<evidence type="ECO:0000256" key="2">
    <source>
        <dbReference type="SAM" id="SignalP"/>
    </source>
</evidence>
<keyword evidence="2" id="KW-0732">Signal</keyword>
<organism evidence="3 4">
    <name type="scientific">Orbilia ellipsospora</name>
    <dbReference type="NCBI Taxonomy" id="2528407"/>
    <lineage>
        <taxon>Eukaryota</taxon>
        <taxon>Fungi</taxon>
        <taxon>Dikarya</taxon>
        <taxon>Ascomycota</taxon>
        <taxon>Pezizomycotina</taxon>
        <taxon>Orbiliomycetes</taxon>
        <taxon>Orbiliales</taxon>
        <taxon>Orbiliaceae</taxon>
        <taxon>Orbilia</taxon>
    </lineage>
</organism>
<accession>A0AAV9XFW0</accession>
<feature type="region of interest" description="Disordered" evidence="1">
    <location>
        <begin position="178"/>
        <end position="217"/>
    </location>
</feature>
<evidence type="ECO:0000313" key="3">
    <source>
        <dbReference type="EMBL" id="KAK6540492.1"/>
    </source>
</evidence>
<feature type="compositionally biased region" description="Basic residues" evidence="1">
    <location>
        <begin position="204"/>
        <end position="217"/>
    </location>
</feature>
<name>A0AAV9XFW0_9PEZI</name>
<feature type="signal peptide" evidence="2">
    <location>
        <begin position="1"/>
        <end position="23"/>
    </location>
</feature>
<evidence type="ECO:0000256" key="1">
    <source>
        <dbReference type="SAM" id="MobiDB-lite"/>
    </source>
</evidence>
<reference evidence="3 4" key="1">
    <citation type="submission" date="2019-10" db="EMBL/GenBank/DDBJ databases">
        <authorList>
            <person name="Palmer J.M."/>
        </authorList>
    </citation>
    <scope>NUCLEOTIDE SEQUENCE [LARGE SCALE GENOMIC DNA]</scope>
    <source>
        <strain evidence="3 4">TWF694</strain>
    </source>
</reference>
<keyword evidence="4" id="KW-1185">Reference proteome</keyword>
<dbReference type="EMBL" id="JAVHJO010000005">
    <property type="protein sequence ID" value="KAK6540492.1"/>
    <property type="molecule type" value="Genomic_DNA"/>
</dbReference>
<protein>
    <submittedName>
        <fullName evidence="3">Uncharacterized protein</fullName>
    </submittedName>
</protein>
<evidence type="ECO:0000313" key="4">
    <source>
        <dbReference type="Proteomes" id="UP001365542"/>
    </source>
</evidence>
<dbReference type="Proteomes" id="UP001365542">
    <property type="component" value="Unassembled WGS sequence"/>
</dbReference>
<sequence length="217" mass="23947">MRFFSGALTAVLALSSAPLLAAALSAPEIVKELAALDNVTSIIKQNAERAGSFKGDSWQDALIGLGTLSLNFKRSAVKIKKSAIFDGSEALDIFGAYFEISEDSQNMLKIVEGRFEDFGGIDHTQNIVFDALELYKKACKLFRVAVVTRFVPDSFESQETIETSKDWRDAIDQAIVTWKPKKSRPGEGDDDDNGDGEEILVTQSHRRTRGRKLRCPV</sequence>